<evidence type="ECO:0000256" key="1">
    <source>
        <dbReference type="SAM" id="Phobius"/>
    </source>
</evidence>
<keyword evidence="1" id="KW-1133">Transmembrane helix</keyword>
<keyword evidence="1" id="KW-0812">Transmembrane</keyword>
<sequence>MIVHKVLDDLGFTCEIFLILDAKLNVMSLTSILLWTLLFTLDIIVVSQSGALIDRAASSK</sequence>
<gene>
    <name evidence="2" type="ORF">KSP40_PGU013787</name>
</gene>
<reference evidence="2 3" key="1">
    <citation type="journal article" date="2022" name="Nat. Plants">
        <title>Genomes of leafy and leafless Platanthera orchids illuminate the evolution of mycoheterotrophy.</title>
        <authorList>
            <person name="Li M.H."/>
            <person name="Liu K.W."/>
            <person name="Li Z."/>
            <person name="Lu H.C."/>
            <person name="Ye Q.L."/>
            <person name="Zhang D."/>
            <person name="Wang J.Y."/>
            <person name="Li Y.F."/>
            <person name="Zhong Z.M."/>
            <person name="Liu X."/>
            <person name="Yu X."/>
            <person name="Liu D.K."/>
            <person name="Tu X.D."/>
            <person name="Liu B."/>
            <person name="Hao Y."/>
            <person name="Liao X.Y."/>
            <person name="Jiang Y.T."/>
            <person name="Sun W.H."/>
            <person name="Chen J."/>
            <person name="Chen Y.Q."/>
            <person name="Ai Y."/>
            <person name="Zhai J.W."/>
            <person name="Wu S.S."/>
            <person name="Zhou Z."/>
            <person name="Hsiao Y.Y."/>
            <person name="Wu W.L."/>
            <person name="Chen Y.Y."/>
            <person name="Lin Y.F."/>
            <person name="Hsu J.L."/>
            <person name="Li C.Y."/>
            <person name="Wang Z.W."/>
            <person name="Zhao X."/>
            <person name="Zhong W.Y."/>
            <person name="Ma X.K."/>
            <person name="Ma L."/>
            <person name="Huang J."/>
            <person name="Chen G.Z."/>
            <person name="Huang M.Z."/>
            <person name="Huang L."/>
            <person name="Peng D.H."/>
            <person name="Luo Y.B."/>
            <person name="Zou S.Q."/>
            <person name="Chen S.P."/>
            <person name="Lan S."/>
            <person name="Tsai W.C."/>
            <person name="Van de Peer Y."/>
            <person name="Liu Z.J."/>
        </authorList>
    </citation>
    <scope>NUCLEOTIDE SEQUENCE [LARGE SCALE GENOMIC DNA]</scope>
    <source>
        <strain evidence="2">Lor288</strain>
    </source>
</reference>
<evidence type="ECO:0000313" key="2">
    <source>
        <dbReference type="EMBL" id="KAK8966265.1"/>
    </source>
</evidence>
<evidence type="ECO:0000313" key="3">
    <source>
        <dbReference type="Proteomes" id="UP001412067"/>
    </source>
</evidence>
<protein>
    <submittedName>
        <fullName evidence="2">Uncharacterized protein</fullName>
    </submittedName>
</protein>
<name>A0ABR2MQ11_9ASPA</name>
<keyword evidence="3" id="KW-1185">Reference proteome</keyword>
<dbReference type="EMBL" id="JBBWWR010000005">
    <property type="protein sequence ID" value="KAK8966265.1"/>
    <property type="molecule type" value="Genomic_DNA"/>
</dbReference>
<feature type="transmembrane region" description="Helical" evidence="1">
    <location>
        <begin position="32"/>
        <end position="53"/>
    </location>
</feature>
<keyword evidence="1" id="KW-0472">Membrane</keyword>
<organism evidence="2 3">
    <name type="scientific">Platanthera guangdongensis</name>
    <dbReference type="NCBI Taxonomy" id="2320717"/>
    <lineage>
        <taxon>Eukaryota</taxon>
        <taxon>Viridiplantae</taxon>
        <taxon>Streptophyta</taxon>
        <taxon>Embryophyta</taxon>
        <taxon>Tracheophyta</taxon>
        <taxon>Spermatophyta</taxon>
        <taxon>Magnoliopsida</taxon>
        <taxon>Liliopsida</taxon>
        <taxon>Asparagales</taxon>
        <taxon>Orchidaceae</taxon>
        <taxon>Orchidoideae</taxon>
        <taxon>Orchideae</taxon>
        <taxon>Orchidinae</taxon>
        <taxon>Platanthera</taxon>
    </lineage>
</organism>
<accession>A0ABR2MQ11</accession>
<comment type="caution">
    <text evidence="2">The sequence shown here is derived from an EMBL/GenBank/DDBJ whole genome shotgun (WGS) entry which is preliminary data.</text>
</comment>
<proteinExistence type="predicted"/>
<dbReference type="Proteomes" id="UP001412067">
    <property type="component" value="Unassembled WGS sequence"/>
</dbReference>